<dbReference type="Pfam" id="PF04263">
    <property type="entry name" value="TPK_catalytic"/>
    <property type="match status" value="1"/>
</dbReference>
<evidence type="ECO:0000313" key="8">
    <source>
        <dbReference type="Proteomes" id="UP000642488"/>
    </source>
</evidence>
<dbReference type="GO" id="GO:0030975">
    <property type="term" value="F:thiamine binding"/>
    <property type="evidence" value="ECO:0007669"/>
    <property type="project" value="InterPro"/>
</dbReference>
<dbReference type="GO" id="GO:0016301">
    <property type="term" value="F:kinase activity"/>
    <property type="evidence" value="ECO:0007669"/>
    <property type="project" value="UniProtKB-KW"/>
</dbReference>
<comment type="caution">
    <text evidence="7">The sequence shown here is derived from an EMBL/GenBank/DDBJ whole genome shotgun (WGS) entry which is preliminary data.</text>
</comment>
<dbReference type="SUPFAM" id="SSF63999">
    <property type="entry name" value="Thiamin pyrophosphokinase, catalytic domain"/>
    <property type="match status" value="1"/>
</dbReference>
<dbReference type="GO" id="GO:0005524">
    <property type="term" value="F:ATP binding"/>
    <property type="evidence" value="ECO:0007669"/>
    <property type="project" value="UniProtKB-KW"/>
</dbReference>
<evidence type="ECO:0000256" key="2">
    <source>
        <dbReference type="ARBA" id="ARBA00022741"/>
    </source>
</evidence>
<keyword evidence="4" id="KW-0067">ATP-binding</keyword>
<sequence length="216" mass="22610">MDKKICSGGGVTLVGGGPCESADIDAALVRAPYLVAADGGADWVRAAGRQPELVLGDMDSISDLARAELPPEALVHIPDQDTTDFEKCLQRISAPLILAVGFLGGRFDHSLAACTTLSRFDGRCILLGREDIVFAVPASLELDLAPGTRVSLYPMARVGGRSEGLEWPIDGLTLEPAGRIGTSNRATGPVRLDFHAPGMLVIVPRGALDRVIAATA</sequence>
<keyword evidence="2" id="KW-0547">Nucleotide-binding</keyword>
<evidence type="ECO:0000256" key="5">
    <source>
        <dbReference type="NCBIfam" id="TIGR01378"/>
    </source>
</evidence>
<dbReference type="NCBIfam" id="TIGR01378">
    <property type="entry name" value="thi_PPkinase"/>
    <property type="match status" value="1"/>
</dbReference>
<feature type="domain" description="Thiamin pyrophosphokinase catalytic" evidence="6">
    <location>
        <begin position="29"/>
        <end position="120"/>
    </location>
</feature>
<dbReference type="SUPFAM" id="SSF63862">
    <property type="entry name" value="Thiamin pyrophosphokinase, substrate-binding domain"/>
    <property type="match status" value="1"/>
</dbReference>
<dbReference type="PANTHER" id="PTHR41299:SF1">
    <property type="entry name" value="THIAMINE PYROPHOSPHOKINASE"/>
    <property type="match status" value="1"/>
</dbReference>
<dbReference type="InterPro" id="IPR036371">
    <property type="entry name" value="TPK_B1-bd_sf"/>
</dbReference>
<dbReference type="PANTHER" id="PTHR41299">
    <property type="entry name" value="THIAMINE PYROPHOSPHOKINASE"/>
    <property type="match status" value="1"/>
</dbReference>
<evidence type="ECO:0000313" key="7">
    <source>
        <dbReference type="EMBL" id="MBJ3761215.1"/>
    </source>
</evidence>
<dbReference type="EMBL" id="JAEKPD010000001">
    <property type="protein sequence ID" value="MBJ3761215.1"/>
    <property type="molecule type" value="Genomic_DNA"/>
</dbReference>
<keyword evidence="8" id="KW-1185">Reference proteome</keyword>
<name>A0A934ICX3_9RHOB</name>
<dbReference type="InterPro" id="IPR006282">
    <property type="entry name" value="Thi_PPkinase"/>
</dbReference>
<dbReference type="Proteomes" id="UP000642488">
    <property type="component" value="Unassembled WGS sequence"/>
</dbReference>
<reference evidence="7" key="1">
    <citation type="submission" date="2020-12" db="EMBL/GenBank/DDBJ databases">
        <title>Bacterial taxonomy.</title>
        <authorList>
            <person name="Pan X."/>
        </authorList>
    </citation>
    <scope>NUCLEOTIDE SEQUENCE</scope>
    <source>
        <strain evidence="7">KCTC 52957</strain>
    </source>
</reference>
<evidence type="ECO:0000256" key="1">
    <source>
        <dbReference type="ARBA" id="ARBA00022679"/>
    </source>
</evidence>
<dbReference type="AlphaFoldDB" id="A0A934ICX3"/>
<dbReference type="GO" id="GO:0009229">
    <property type="term" value="P:thiamine diphosphate biosynthetic process"/>
    <property type="evidence" value="ECO:0007669"/>
    <property type="project" value="InterPro"/>
</dbReference>
<dbReference type="EC" id="2.7.6.2" evidence="5"/>
<evidence type="ECO:0000256" key="3">
    <source>
        <dbReference type="ARBA" id="ARBA00022777"/>
    </source>
</evidence>
<dbReference type="GO" id="GO:0006772">
    <property type="term" value="P:thiamine metabolic process"/>
    <property type="evidence" value="ECO:0007669"/>
    <property type="project" value="UniProtKB-UniRule"/>
</dbReference>
<keyword evidence="1 7" id="KW-0808">Transferase</keyword>
<dbReference type="CDD" id="cd07995">
    <property type="entry name" value="TPK"/>
    <property type="match status" value="1"/>
</dbReference>
<keyword evidence="3" id="KW-0418">Kinase</keyword>
<dbReference type="GO" id="GO:0004788">
    <property type="term" value="F:thiamine diphosphokinase activity"/>
    <property type="evidence" value="ECO:0007669"/>
    <property type="project" value="UniProtKB-UniRule"/>
</dbReference>
<dbReference type="InterPro" id="IPR007371">
    <property type="entry name" value="TPK_catalytic"/>
</dbReference>
<gene>
    <name evidence="7" type="ORF">ILP92_00425</name>
</gene>
<evidence type="ECO:0000256" key="4">
    <source>
        <dbReference type="ARBA" id="ARBA00022840"/>
    </source>
</evidence>
<dbReference type="Gene3D" id="3.40.50.10240">
    <property type="entry name" value="Thiamin pyrophosphokinase, catalytic domain"/>
    <property type="match status" value="1"/>
</dbReference>
<dbReference type="InterPro" id="IPR036759">
    <property type="entry name" value="TPK_catalytic_sf"/>
</dbReference>
<dbReference type="RefSeq" id="WP_198914396.1">
    <property type="nucleotide sequence ID" value="NZ_JAEKPD010000001.1"/>
</dbReference>
<dbReference type="InterPro" id="IPR053149">
    <property type="entry name" value="TPK"/>
</dbReference>
<protein>
    <recommendedName>
        <fullName evidence="5">Thiamine diphosphokinase</fullName>
        <ecNumber evidence="5">2.7.6.2</ecNumber>
    </recommendedName>
</protein>
<organism evidence="7 8">
    <name type="scientific">Palleronia pontilimi</name>
    <dbReference type="NCBI Taxonomy" id="1964209"/>
    <lineage>
        <taxon>Bacteria</taxon>
        <taxon>Pseudomonadati</taxon>
        <taxon>Pseudomonadota</taxon>
        <taxon>Alphaproteobacteria</taxon>
        <taxon>Rhodobacterales</taxon>
        <taxon>Roseobacteraceae</taxon>
        <taxon>Palleronia</taxon>
    </lineage>
</organism>
<accession>A0A934ICX3</accession>
<evidence type="ECO:0000259" key="6">
    <source>
        <dbReference type="Pfam" id="PF04263"/>
    </source>
</evidence>
<proteinExistence type="predicted"/>